<dbReference type="EnsemblMetazoa" id="XM_014386395.1">
    <property type="protein sequence ID" value="XP_014241881.1"/>
    <property type="gene ID" value="LOC106662350"/>
</dbReference>
<dbReference type="GO" id="GO:0015038">
    <property type="term" value="F:glutathione disulfide oxidoreductase activity"/>
    <property type="evidence" value="ECO:0007669"/>
    <property type="project" value="TreeGrafter"/>
</dbReference>
<dbReference type="OrthoDB" id="418495at2759"/>
<dbReference type="RefSeq" id="XP_014241881.1">
    <property type="nucleotide sequence ID" value="XM_014386395.1"/>
</dbReference>
<dbReference type="InterPro" id="IPR036249">
    <property type="entry name" value="Thioredoxin-like_sf"/>
</dbReference>
<protein>
    <recommendedName>
        <fullName evidence="2">Glutaredoxin domain-containing protein</fullName>
    </recommendedName>
</protein>
<evidence type="ECO:0000259" key="2">
    <source>
        <dbReference type="Pfam" id="PF00462"/>
    </source>
</evidence>
<dbReference type="GO" id="GO:0005737">
    <property type="term" value="C:cytoplasm"/>
    <property type="evidence" value="ECO:0007669"/>
    <property type="project" value="TreeGrafter"/>
</dbReference>
<dbReference type="KEGG" id="clec:106662350"/>
<dbReference type="InterPro" id="IPR014025">
    <property type="entry name" value="Glutaredoxin_subgr"/>
</dbReference>
<evidence type="ECO:0000256" key="1">
    <source>
        <dbReference type="SAM" id="MobiDB-lite"/>
    </source>
</evidence>
<evidence type="ECO:0000313" key="3">
    <source>
        <dbReference type="EnsemblMetazoa" id="XP_014241881.1"/>
    </source>
</evidence>
<dbReference type="CDD" id="cd02066">
    <property type="entry name" value="GRX_family"/>
    <property type="match status" value="1"/>
</dbReference>
<name>A0A8I6REU6_CIMLE</name>
<dbReference type="GO" id="GO:0034599">
    <property type="term" value="P:cellular response to oxidative stress"/>
    <property type="evidence" value="ECO:0007669"/>
    <property type="project" value="TreeGrafter"/>
</dbReference>
<accession>A0A8I6REU6</accession>
<dbReference type="Proteomes" id="UP000494040">
    <property type="component" value="Unassembled WGS sequence"/>
</dbReference>
<keyword evidence="4" id="KW-1185">Reference proteome</keyword>
<dbReference type="PANTHER" id="PTHR45694:SF18">
    <property type="entry name" value="GLUTAREDOXIN-1-RELATED"/>
    <property type="match status" value="1"/>
</dbReference>
<proteinExistence type="predicted"/>
<dbReference type="AlphaFoldDB" id="A0A8I6REU6"/>
<dbReference type="Pfam" id="PF00462">
    <property type="entry name" value="Glutaredoxin"/>
    <property type="match status" value="1"/>
</dbReference>
<sequence length="179" mass="20235">MPQKPVGNGIFAEKAMGCCCCKCKDKYQSRFKRELDGHIQSQRVVMFGKPGCNYCAEVRRIFASIGIAVKTIELDVYAPTDGLVLELMKRTGYTTVPQIFVDNEFIGGLVELKELYACGAIQDRLCRADVVYTKPERWKMKDFGYIRANQTQGREAKVDDEFSSSDDTEQSSDSDKQKK</sequence>
<dbReference type="Gene3D" id="3.40.30.10">
    <property type="entry name" value="Glutaredoxin"/>
    <property type="match status" value="1"/>
</dbReference>
<feature type="region of interest" description="Disordered" evidence="1">
    <location>
        <begin position="151"/>
        <end position="179"/>
    </location>
</feature>
<dbReference type="GeneID" id="106662350"/>
<feature type="domain" description="Glutaredoxin" evidence="2">
    <location>
        <begin position="44"/>
        <end position="106"/>
    </location>
</feature>
<dbReference type="PRINTS" id="PR00160">
    <property type="entry name" value="GLUTAREDOXIN"/>
</dbReference>
<dbReference type="SUPFAM" id="SSF52833">
    <property type="entry name" value="Thioredoxin-like"/>
    <property type="match status" value="1"/>
</dbReference>
<dbReference type="InterPro" id="IPR002109">
    <property type="entry name" value="Glutaredoxin"/>
</dbReference>
<organism evidence="3 4">
    <name type="scientific">Cimex lectularius</name>
    <name type="common">Bed bug</name>
    <name type="synonym">Acanthia lectularia</name>
    <dbReference type="NCBI Taxonomy" id="79782"/>
    <lineage>
        <taxon>Eukaryota</taxon>
        <taxon>Metazoa</taxon>
        <taxon>Ecdysozoa</taxon>
        <taxon>Arthropoda</taxon>
        <taxon>Hexapoda</taxon>
        <taxon>Insecta</taxon>
        <taxon>Pterygota</taxon>
        <taxon>Neoptera</taxon>
        <taxon>Paraneoptera</taxon>
        <taxon>Hemiptera</taxon>
        <taxon>Heteroptera</taxon>
        <taxon>Panheteroptera</taxon>
        <taxon>Cimicomorpha</taxon>
        <taxon>Cimicidae</taxon>
        <taxon>Cimex</taxon>
    </lineage>
</organism>
<dbReference type="PROSITE" id="PS51354">
    <property type="entry name" value="GLUTAREDOXIN_2"/>
    <property type="match status" value="1"/>
</dbReference>
<evidence type="ECO:0000313" key="4">
    <source>
        <dbReference type="Proteomes" id="UP000494040"/>
    </source>
</evidence>
<reference evidence="3" key="1">
    <citation type="submission" date="2022-01" db="UniProtKB">
        <authorList>
            <consortium name="EnsemblMetazoa"/>
        </authorList>
    </citation>
    <scope>IDENTIFICATION</scope>
</reference>
<feature type="compositionally biased region" description="Acidic residues" evidence="1">
    <location>
        <begin position="161"/>
        <end position="172"/>
    </location>
</feature>
<dbReference type="PANTHER" id="PTHR45694">
    <property type="entry name" value="GLUTAREDOXIN 2"/>
    <property type="match status" value="1"/>
</dbReference>